<evidence type="ECO:0000256" key="6">
    <source>
        <dbReference type="ARBA" id="ARBA00022989"/>
    </source>
</evidence>
<comment type="similarity">
    <text evidence="2">Belongs to the BCCT transporter (TC 2.A.15) family.</text>
</comment>
<dbReference type="EMBL" id="FNDU01000003">
    <property type="protein sequence ID" value="SDH88624.1"/>
    <property type="molecule type" value="Genomic_DNA"/>
</dbReference>
<dbReference type="NCBIfam" id="TIGR00842">
    <property type="entry name" value="bcct"/>
    <property type="match status" value="1"/>
</dbReference>
<evidence type="ECO:0000313" key="10">
    <source>
        <dbReference type="EMBL" id="SDH88624.1"/>
    </source>
</evidence>
<keyword evidence="7 9" id="KW-0472">Membrane</keyword>
<feature type="transmembrane region" description="Helical" evidence="9">
    <location>
        <begin position="342"/>
        <end position="367"/>
    </location>
</feature>
<accession>A0A1G8G2H5</accession>
<evidence type="ECO:0000256" key="7">
    <source>
        <dbReference type="ARBA" id="ARBA00023136"/>
    </source>
</evidence>
<feature type="transmembrane region" description="Helical" evidence="9">
    <location>
        <begin position="176"/>
        <end position="202"/>
    </location>
</feature>
<protein>
    <submittedName>
        <fullName evidence="10">Glycine betaine transporter</fullName>
    </submittedName>
</protein>
<feature type="transmembrane region" description="Helical" evidence="9">
    <location>
        <begin position="138"/>
        <end position="156"/>
    </location>
</feature>
<reference evidence="10 11" key="1">
    <citation type="submission" date="2016-10" db="EMBL/GenBank/DDBJ databases">
        <authorList>
            <person name="de Groot N.N."/>
        </authorList>
    </citation>
    <scope>NUCLEOTIDE SEQUENCE [LARGE SCALE GENOMIC DNA]</scope>
    <source>
        <strain evidence="11">P4B,CCM 7963,CECT 7998,DSM 25260,IBRC-M 10614,KCTC 13821</strain>
    </source>
</reference>
<evidence type="ECO:0000256" key="5">
    <source>
        <dbReference type="ARBA" id="ARBA00022692"/>
    </source>
</evidence>
<sequence length="534" mass="58807">MRKLTPVFYISFVLALLFIVWGVIAPDNIEYVLGNVQSVISEYLGWFYLLSATAFVIFAIYLIFSPYGKIKLGKPDEKPEYNYFTWFAFLFTAGMGIGLVFWGVAEPLYHYYGPPTGEPESDAAAAAALRYSFFHWGIHPWAIYSIVALALAYFKFRHDSPGVVSAALRPVFGDKVDGPIGTLINVLVVFATIFGVATSLGFGAAQVTGGLSYSLGFVSNNIGTQIIVIGIITVLYLISAGTGLNRGIRILSMTNIVLAVGLMLFLLAVGPTVYIFDVFTTTLGSYLQNLPSMSFSTATFIGDRDWLESWTIFYWAWWIAWSPFVGTFIARVSRGRTIREFVLGVLAVPTLFGAVWFSVFGATGISLDNAMNGMLYSIMSEQGEEIALFSLLENFPLASIMITLAILLIVSFFVTSADSATFVLGMQTTNGSLNPPTSVKMVWGVIQSSAAAVLLYFGGLAGLEMAMIIAALPFTFVMLLMVVSIFKALKSERHILQTDKAAVQAERNRLREEKERLKKEKEELKKQVKSPKNR</sequence>
<dbReference type="PROSITE" id="PS01303">
    <property type="entry name" value="BCCT"/>
    <property type="match status" value="1"/>
</dbReference>
<feature type="region of interest" description="Disordered" evidence="8">
    <location>
        <begin position="514"/>
        <end position="534"/>
    </location>
</feature>
<feature type="transmembrane region" description="Helical" evidence="9">
    <location>
        <begin position="256"/>
        <end position="276"/>
    </location>
</feature>
<dbReference type="PANTHER" id="PTHR30047">
    <property type="entry name" value="HIGH-AFFINITY CHOLINE TRANSPORT PROTEIN-RELATED"/>
    <property type="match status" value="1"/>
</dbReference>
<evidence type="ECO:0000256" key="8">
    <source>
        <dbReference type="SAM" id="MobiDB-lite"/>
    </source>
</evidence>
<dbReference type="OrthoDB" id="9775735at2"/>
<feature type="transmembrane region" description="Helical" evidence="9">
    <location>
        <begin position="441"/>
        <end position="459"/>
    </location>
</feature>
<feature type="compositionally biased region" description="Basic and acidic residues" evidence="8">
    <location>
        <begin position="514"/>
        <end position="526"/>
    </location>
</feature>
<feature type="transmembrane region" description="Helical" evidence="9">
    <location>
        <begin position="465"/>
        <end position="486"/>
    </location>
</feature>
<dbReference type="Proteomes" id="UP000199017">
    <property type="component" value="Unassembled WGS sequence"/>
</dbReference>
<evidence type="ECO:0000313" key="11">
    <source>
        <dbReference type="Proteomes" id="UP000199017"/>
    </source>
</evidence>
<feature type="transmembrane region" description="Helical" evidence="9">
    <location>
        <begin position="222"/>
        <end position="244"/>
    </location>
</feature>
<name>A0A1G8G2H5_9BACI</name>
<keyword evidence="6 9" id="KW-1133">Transmembrane helix</keyword>
<dbReference type="InterPro" id="IPR018093">
    <property type="entry name" value="BCCT_CS"/>
</dbReference>
<comment type="subcellular location">
    <subcellularLocation>
        <location evidence="1">Cell membrane</location>
        <topology evidence="1">Multi-pass membrane protein</topology>
    </subcellularLocation>
</comment>
<feature type="transmembrane region" description="Helical" evidence="9">
    <location>
        <begin position="84"/>
        <end position="105"/>
    </location>
</feature>
<feature type="transmembrane region" description="Helical" evidence="9">
    <location>
        <begin position="312"/>
        <end position="330"/>
    </location>
</feature>
<feature type="transmembrane region" description="Helical" evidence="9">
    <location>
        <begin position="397"/>
        <end position="420"/>
    </location>
</feature>
<dbReference type="PANTHER" id="PTHR30047:SF7">
    <property type="entry name" value="HIGH-AFFINITY CHOLINE TRANSPORT PROTEIN"/>
    <property type="match status" value="1"/>
</dbReference>
<gene>
    <name evidence="10" type="ORF">SAMN05216352_103197</name>
</gene>
<dbReference type="RefSeq" id="WP_091582633.1">
    <property type="nucleotide sequence ID" value="NZ_FNDU01000003.1"/>
</dbReference>
<dbReference type="GO" id="GO:0022857">
    <property type="term" value="F:transmembrane transporter activity"/>
    <property type="evidence" value="ECO:0007669"/>
    <property type="project" value="InterPro"/>
</dbReference>
<proteinExistence type="inferred from homology"/>
<dbReference type="AlphaFoldDB" id="A0A1G8G2H5"/>
<dbReference type="Pfam" id="PF02028">
    <property type="entry name" value="BCCT"/>
    <property type="match status" value="1"/>
</dbReference>
<organism evidence="10 11">
    <name type="scientific">Alteribacillus bidgolensis</name>
    <dbReference type="NCBI Taxonomy" id="930129"/>
    <lineage>
        <taxon>Bacteria</taxon>
        <taxon>Bacillati</taxon>
        <taxon>Bacillota</taxon>
        <taxon>Bacilli</taxon>
        <taxon>Bacillales</taxon>
        <taxon>Bacillaceae</taxon>
        <taxon>Alteribacillus</taxon>
    </lineage>
</organism>
<feature type="transmembrane region" description="Helical" evidence="9">
    <location>
        <begin position="45"/>
        <end position="64"/>
    </location>
</feature>
<dbReference type="InterPro" id="IPR000060">
    <property type="entry name" value="BCCT_transptr"/>
</dbReference>
<evidence type="ECO:0000256" key="4">
    <source>
        <dbReference type="ARBA" id="ARBA00022475"/>
    </source>
</evidence>
<evidence type="ECO:0000256" key="9">
    <source>
        <dbReference type="SAM" id="Phobius"/>
    </source>
</evidence>
<evidence type="ECO:0000256" key="3">
    <source>
        <dbReference type="ARBA" id="ARBA00022448"/>
    </source>
</evidence>
<keyword evidence="5 9" id="KW-0812">Transmembrane</keyword>
<keyword evidence="4" id="KW-1003">Cell membrane</keyword>
<keyword evidence="11" id="KW-1185">Reference proteome</keyword>
<evidence type="ECO:0000256" key="2">
    <source>
        <dbReference type="ARBA" id="ARBA00005658"/>
    </source>
</evidence>
<feature type="transmembrane region" description="Helical" evidence="9">
    <location>
        <begin position="7"/>
        <end position="25"/>
    </location>
</feature>
<dbReference type="GO" id="GO:0005886">
    <property type="term" value="C:plasma membrane"/>
    <property type="evidence" value="ECO:0007669"/>
    <property type="project" value="UniProtKB-SubCell"/>
</dbReference>
<keyword evidence="3" id="KW-0813">Transport</keyword>
<evidence type="ECO:0000256" key="1">
    <source>
        <dbReference type="ARBA" id="ARBA00004651"/>
    </source>
</evidence>